<dbReference type="PANTHER" id="PTHR28181:SF1">
    <property type="entry name" value="COLD TOLERANCE PROTEIN 1"/>
    <property type="match status" value="1"/>
</dbReference>
<dbReference type="InterPro" id="IPR036412">
    <property type="entry name" value="HAD-like_sf"/>
</dbReference>
<dbReference type="SUPFAM" id="SSF56784">
    <property type="entry name" value="HAD-like"/>
    <property type="match status" value="1"/>
</dbReference>
<comment type="caution">
    <text evidence="1">The sequence shown here is derived from an EMBL/GenBank/DDBJ whole genome shotgun (WGS) entry which is preliminary data.</text>
</comment>
<dbReference type="InterPro" id="IPR050849">
    <property type="entry name" value="HAD-like_hydrolase_phosphatase"/>
</dbReference>
<dbReference type="HOGENOM" id="CLU_056574_1_0_1"/>
<name>W9WFS2_9EURO</name>
<gene>
    <name evidence="1" type="ORF">A1O5_11470</name>
</gene>
<evidence type="ECO:0000313" key="2">
    <source>
        <dbReference type="Proteomes" id="UP000019471"/>
    </source>
</evidence>
<keyword evidence="2" id="KW-1185">Reference proteome</keyword>
<organism evidence="1 2">
    <name type="scientific">Cladophialophora psammophila CBS 110553</name>
    <dbReference type="NCBI Taxonomy" id="1182543"/>
    <lineage>
        <taxon>Eukaryota</taxon>
        <taxon>Fungi</taxon>
        <taxon>Dikarya</taxon>
        <taxon>Ascomycota</taxon>
        <taxon>Pezizomycotina</taxon>
        <taxon>Eurotiomycetes</taxon>
        <taxon>Chaetothyriomycetidae</taxon>
        <taxon>Chaetothyriales</taxon>
        <taxon>Herpotrichiellaceae</taxon>
        <taxon>Cladophialophora</taxon>
    </lineage>
</organism>
<dbReference type="Proteomes" id="UP000019471">
    <property type="component" value="Unassembled WGS sequence"/>
</dbReference>
<reference evidence="1 2" key="1">
    <citation type="submission" date="2013-03" db="EMBL/GenBank/DDBJ databases">
        <title>The Genome Sequence of Cladophialophora psammophila CBS 110553.</title>
        <authorList>
            <consortium name="The Broad Institute Genomics Platform"/>
            <person name="Cuomo C."/>
            <person name="de Hoog S."/>
            <person name="Gorbushina A."/>
            <person name="Walker B."/>
            <person name="Young S.K."/>
            <person name="Zeng Q."/>
            <person name="Gargeya S."/>
            <person name="Fitzgerald M."/>
            <person name="Haas B."/>
            <person name="Abouelleil A."/>
            <person name="Allen A.W."/>
            <person name="Alvarado L."/>
            <person name="Arachchi H.M."/>
            <person name="Berlin A.M."/>
            <person name="Chapman S.B."/>
            <person name="Gainer-Dewar J."/>
            <person name="Goldberg J."/>
            <person name="Griggs A."/>
            <person name="Gujja S."/>
            <person name="Hansen M."/>
            <person name="Howarth C."/>
            <person name="Imamovic A."/>
            <person name="Ireland A."/>
            <person name="Larimer J."/>
            <person name="McCowan C."/>
            <person name="Murphy C."/>
            <person name="Pearson M."/>
            <person name="Poon T.W."/>
            <person name="Priest M."/>
            <person name="Roberts A."/>
            <person name="Saif S."/>
            <person name="Shea T."/>
            <person name="Sisk P."/>
            <person name="Sykes S."/>
            <person name="Wortman J."/>
            <person name="Nusbaum C."/>
            <person name="Birren B."/>
        </authorList>
    </citation>
    <scope>NUCLEOTIDE SEQUENCE [LARGE SCALE GENOMIC DNA]</scope>
    <source>
        <strain evidence="1 2">CBS 110553</strain>
    </source>
</reference>
<dbReference type="eggNOG" id="ENOG502S7B4">
    <property type="taxonomic scope" value="Eukaryota"/>
</dbReference>
<dbReference type="EMBL" id="AMGX01000026">
    <property type="protein sequence ID" value="EXJ63421.1"/>
    <property type="molecule type" value="Genomic_DNA"/>
</dbReference>
<evidence type="ECO:0008006" key="3">
    <source>
        <dbReference type="Google" id="ProtNLM"/>
    </source>
</evidence>
<protein>
    <recommendedName>
        <fullName evidence="3">Haloacid dehalogenase-like hydrolase</fullName>
    </recommendedName>
</protein>
<accession>W9WFS2</accession>
<proteinExistence type="predicted"/>
<evidence type="ECO:0000313" key="1">
    <source>
        <dbReference type="EMBL" id="EXJ63421.1"/>
    </source>
</evidence>
<dbReference type="InterPro" id="IPR023214">
    <property type="entry name" value="HAD_sf"/>
</dbReference>
<dbReference type="STRING" id="1182543.W9WFS2"/>
<dbReference type="OrthoDB" id="10255128at2759"/>
<sequence length="328" mass="36819">MPTRREINHVRIVLDWDGTLTKRDTLHNVAAIGYGRNRHRDLVPWDQIVQAYLSDYTEHEASYRPAKKDRREIAQESAWLASLRDVEMRSVTRVLDAEIFAEVTEQDVRVGAEVAVQRNEIQLRDGWKEVLSLARHHPRDEVADKHPSPVSIISVNWSTAFIRACLSTALGDSISLMKGAVDAIPILSNRLPCETTDGISEPASIRTSADKLSAFQNLRDREEENEEDGPVFYVGDSPTDFDCLLAADVGICVRDEPMGSGQAALKESLERVGVEALRLDLDSSDRYLKEVAGRGGGQREGSSKRVVWWVRDLREVAGFAEKLHNYLD</sequence>
<dbReference type="GeneID" id="19196159"/>
<dbReference type="Gene3D" id="3.40.50.1000">
    <property type="entry name" value="HAD superfamily/HAD-like"/>
    <property type="match status" value="1"/>
</dbReference>
<dbReference type="RefSeq" id="XP_007750232.1">
    <property type="nucleotide sequence ID" value="XM_007752042.1"/>
</dbReference>
<dbReference type="AlphaFoldDB" id="W9WFS2"/>
<dbReference type="PANTHER" id="PTHR28181">
    <property type="entry name" value="UPF0655 PROTEIN YCR015C"/>
    <property type="match status" value="1"/>
</dbReference>